<sequence length="196" mass="21670">MKEKKTAPRHESAGPSACNHSMAIQDINRALELLSQLHAVLLQLHPSNGGDMLEEIRRFTSTAVSRLQSCVCGSSDASEDSLRDMYGNGMRKSLKTSCVEYRTTHTCKTIDVVLPSVMESAPKEASVHASGFRCTLEPQENHLSPLAHAAIEAQDEGLWISDQAQDCELLGSDMMATEPWDLDMFLEDDDGWYNVQ</sequence>
<dbReference type="EMBL" id="AMZH03019487">
    <property type="protein sequence ID" value="RRT40297.1"/>
    <property type="molecule type" value="Genomic_DNA"/>
</dbReference>
<name>A0A426XLE6_ENSVE</name>
<comment type="caution">
    <text evidence="1">The sequence shown here is derived from an EMBL/GenBank/DDBJ whole genome shotgun (WGS) entry which is preliminary data.</text>
</comment>
<accession>A0A426XLE6</accession>
<proteinExistence type="predicted"/>
<organism evidence="1 2">
    <name type="scientific">Ensete ventricosum</name>
    <name type="common">Abyssinian banana</name>
    <name type="synonym">Musa ensete</name>
    <dbReference type="NCBI Taxonomy" id="4639"/>
    <lineage>
        <taxon>Eukaryota</taxon>
        <taxon>Viridiplantae</taxon>
        <taxon>Streptophyta</taxon>
        <taxon>Embryophyta</taxon>
        <taxon>Tracheophyta</taxon>
        <taxon>Spermatophyta</taxon>
        <taxon>Magnoliopsida</taxon>
        <taxon>Liliopsida</taxon>
        <taxon>Zingiberales</taxon>
        <taxon>Musaceae</taxon>
        <taxon>Ensete</taxon>
    </lineage>
</organism>
<dbReference type="AlphaFoldDB" id="A0A426XLE6"/>
<dbReference type="Proteomes" id="UP000287651">
    <property type="component" value="Unassembled WGS sequence"/>
</dbReference>
<protein>
    <submittedName>
        <fullName evidence="1">Uncharacterized protein</fullName>
    </submittedName>
</protein>
<evidence type="ECO:0000313" key="1">
    <source>
        <dbReference type="EMBL" id="RRT40297.1"/>
    </source>
</evidence>
<reference evidence="1 2" key="1">
    <citation type="journal article" date="2014" name="Agronomy (Basel)">
        <title>A Draft Genome Sequence for Ensete ventricosum, the Drought-Tolerant Tree Against Hunger.</title>
        <authorList>
            <person name="Harrison J."/>
            <person name="Moore K.A."/>
            <person name="Paszkiewicz K."/>
            <person name="Jones T."/>
            <person name="Grant M."/>
            <person name="Ambacheew D."/>
            <person name="Muzemil S."/>
            <person name="Studholme D.J."/>
        </authorList>
    </citation>
    <scope>NUCLEOTIDE SEQUENCE [LARGE SCALE GENOMIC DNA]</scope>
</reference>
<evidence type="ECO:0000313" key="2">
    <source>
        <dbReference type="Proteomes" id="UP000287651"/>
    </source>
</evidence>
<gene>
    <name evidence="1" type="ORF">B296_00050205</name>
</gene>